<evidence type="ECO:0000256" key="5">
    <source>
        <dbReference type="ARBA" id="ARBA00023242"/>
    </source>
</evidence>
<feature type="compositionally biased region" description="Polar residues" evidence="6">
    <location>
        <begin position="14"/>
        <end position="27"/>
    </location>
</feature>
<organism evidence="8 9">
    <name type="scientific">Cladophialophora yegresii CBS 114405</name>
    <dbReference type="NCBI Taxonomy" id="1182544"/>
    <lineage>
        <taxon>Eukaryota</taxon>
        <taxon>Fungi</taxon>
        <taxon>Dikarya</taxon>
        <taxon>Ascomycota</taxon>
        <taxon>Pezizomycotina</taxon>
        <taxon>Eurotiomycetes</taxon>
        <taxon>Chaetothyriomycetidae</taxon>
        <taxon>Chaetothyriales</taxon>
        <taxon>Herpotrichiellaceae</taxon>
        <taxon>Cladophialophora</taxon>
    </lineage>
</organism>
<keyword evidence="2" id="KW-0805">Transcription regulation</keyword>
<dbReference type="eggNOG" id="ENOG502SP7J">
    <property type="taxonomic scope" value="Eukaryota"/>
</dbReference>
<evidence type="ECO:0000256" key="4">
    <source>
        <dbReference type="ARBA" id="ARBA00023163"/>
    </source>
</evidence>
<dbReference type="VEuPathDB" id="FungiDB:A1O7_05965"/>
<dbReference type="CDD" id="cd12148">
    <property type="entry name" value="fungal_TF_MHR"/>
    <property type="match status" value="1"/>
</dbReference>
<evidence type="ECO:0000313" key="9">
    <source>
        <dbReference type="Proteomes" id="UP000019473"/>
    </source>
</evidence>
<dbReference type="PROSITE" id="PS00463">
    <property type="entry name" value="ZN2_CY6_FUNGAL_1"/>
    <property type="match status" value="1"/>
</dbReference>
<evidence type="ECO:0000256" key="6">
    <source>
        <dbReference type="SAM" id="MobiDB-lite"/>
    </source>
</evidence>
<feature type="domain" description="Zn(2)-C6 fungal-type" evidence="7">
    <location>
        <begin position="37"/>
        <end position="66"/>
    </location>
</feature>
<dbReference type="GO" id="GO:0006351">
    <property type="term" value="P:DNA-templated transcription"/>
    <property type="evidence" value="ECO:0007669"/>
    <property type="project" value="InterPro"/>
</dbReference>
<name>W9VSK0_9EURO</name>
<evidence type="ECO:0000256" key="1">
    <source>
        <dbReference type="ARBA" id="ARBA00022723"/>
    </source>
</evidence>
<dbReference type="RefSeq" id="XP_007758161.1">
    <property type="nucleotide sequence ID" value="XM_007759971.1"/>
</dbReference>
<keyword evidence="1" id="KW-0479">Metal-binding</keyword>
<keyword evidence="3" id="KW-0238">DNA-binding</keyword>
<feature type="region of interest" description="Disordered" evidence="6">
    <location>
        <begin position="1"/>
        <end position="33"/>
    </location>
</feature>
<dbReference type="InterPro" id="IPR036864">
    <property type="entry name" value="Zn2-C6_fun-type_DNA-bd_sf"/>
</dbReference>
<gene>
    <name evidence="8" type="ORF">A1O7_05965</name>
</gene>
<comment type="caution">
    <text evidence="8">The sequence shown here is derived from an EMBL/GenBank/DDBJ whole genome shotgun (WGS) entry which is preliminary data.</text>
</comment>
<evidence type="ECO:0000256" key="3">
    <source>
        <dbReference type="ARBA" id="ARBA00023125"/>
    </source>
</evidence>
<dbReference type="EMBL" id="AMGW01000004">
    <property type="protein sequence ID" value="EXJ58538.1"/>
    <property type="molecule type" value="Genomic_DNA"/>
</dbReference>
<dbReference type="GO" id="GO:0008270">
    <property type="term" value="F:zinc ion binding"/>
    <property type="evidence" value="ECO:0007669"/>
    <property type="project" value="InterPro"/>
</dbReference>
<dbReference type="Proteomes" id="UP000019473">
    <property type="component" value="Unassembled WGS sequence"/>
</dbReference>
<accession>W9VSK0</accession>
<dbReference type="Gene3D" id="4.10.240.10">
    <property type="entry name" value="Zn(2)-C6 fungal-type DNA-binding domain"/>
    <property type="match status" value="1"/>
</dbReference>
<dbReference type="GeneID" id="19180546"/>
<dbReference type="Pfam" id="PF04082">
    <property type="entry name" value="Fungal_trans"/>
    <property type="match status" value="1"/>
</dbReference>
<evidence type="ECO:0000256" key="2">
    <source>
        <dbReference type="ARBA" id="ARBA00023015"/>
    </source>
</evidence>
<dbReference type="Pfam" id="PF00172">
    <property type="entry name" value="Zn_clus"/>
    <property type="match status" value="1"/>
</dbReference>
<dbReference type="GO" id="GO:0000981">
    <property type="term" value="F:DNA-binding transcription factor activity, RNA polymerase II-specific"/>
    <property type="evidence" value="ECO:0007669"/>
    <property type="project" value="InterPro"/>
</dbReference>
<keyword evidence="4" id="KW-0804">Transcription</keyword>
<keyword evidence="9" id="KW-1185">Reference proteome</keyword>
<feature type="compositionally biased region" description="Basic and acidic residues" evidence="6">
    <location>
        <begin position="678"/>
        <end position="687"/>
    </location>
</feature>
<dbReference type="AlphaFoldDB" id="W9VSK0"/>
<dbReference type="InterPro" id="IPR007219">
    <property type="entry name" value="XnlR_reg_dom"/>
</dbReference>
<dbReference type="InterPro" id="IPR053187">
    <property type="entry name" value="Notoamide_regulator"/>
</dbReference>
<dbReference type="InterPro" id="IPR001138">
    <property type="entry name" value="Zn2Cys6_DnaBD"/>
</dbReference>
<feature type="region of interest" description="Disordered" evidence="6">
    <location>
        <begin position="666"/>
        <end position="687"/>
    </location>
</feature>
<reference evidence="8 9" key="1">
    <citation type="submission" date="2013-03" db="EMBL/GenBank/DDBJ databases">
        <title>The Genome Sequence of Cladophialophora yegresii CBS 114405.</title>
        <authorList>
            <consortium name="The Broad Institute Genomics Platform"/>
            <person name="Cuomo C."/>
            <person name="de Hoog S."/>
            <person name="Gorbushina A."/>
            <person name="Walker B."/>
            <person name="Young S.K."/>
            <person name="Zeng Q."/>
            <person name="Gargeya S."/>
            <person name="Fitzgerald M."/>
            <person name="Haas B."/>
            <person name="Abouelleil A."/>
            <person name="Allen A.W."/>
            <person name="Alvarado L."/>
            <person name="Arachchi H.M."/>
            <person name="Berlin A.M."/>
            <person name="Chapman S.B."/>
            <person name="Gainer-Dewar J."/>
            <person name="Goldberg J."/>
            <person name="Griggs A."/>
            <person name="Gujja S."/>
            <person name="Hansen M."/>
            <person name="Howarth C."/>
            <person name="Imamovic A."/>
            <person name="Ireland A."/>
            <person name="Larimer J."/>
            <person name="McCowan C."/>
            <person name="Murphy C."/>
            <person name="Pearson M."/>
            <person name="Poon T.W."/>
            <person name="Priest M."/>
            <person name="Roberts A."/>
            <person name="Saif S."/>
            <person name="Shea T."/>
            <person name="Sisk P."/>
            <person name="Sykes S."/>
            <person name="Wortman J."/>
            <person name="Nusbaum C."/>
            <person name="Birren B."/>
        </authorList>
    </citation>
    <scope>NUCLEOTIDE SEQUENCE [LARGE SCALE GENOMIC DNA]</scope>
    <source>
        <strain evidence="8 9">CBS 114405</strain>
    </source>
</reference>
<protein>
    <recommendedName>
        <fullName evidence="7">Zn(2)-C6 fungal-type domain-containing protein</fullName>
    </recommendedName>
</protein>
<sequence>MPAAAPDAVPTPDENGSTSKAFTTNSGRDSKKNASMACQGCKISKRKCNGDLPCSNCLATYKTCTYDPSQDGRRRQSRKRRLDELELRSQALDKLLASLKSSSSSEAAQLLELIRSEASVEEIIRFLDSHPGKLADEARATLSPSPPLNNQQRRMLTLTELNDNPTYKVTAAPWTTVTDDDFFVSHLLSAYLSWYHWYYHNFDEQLFLDAMAAGDLGSIYCSPFLVNAVLGMGCMFSDHPSVFATPGDLSSRGLQFYNEAHRLWMLEEGKPSLTNIQGFTLMTMIAAFSGKDRVSSMSLKQLEVMIPQLLRRHQKSMQDQTISEDLRRSLVIVQWAAHIYWTSFGTGFLIPPSNPKPSVEAPYAVQSWQDRLTDWTPYPLQRETIQLPLHHLYHHICELYLIVPDAQALAFAGYASMTATEKLDAARKIDARFMEWYGALVPRFQFEQPGFLVVPTTIDLALSLYHFRLMMWNWMIPSVKAAPEGNDDTNDRTGTPEPNETDEIIHEAKDMCLEIVSITARILETAAAAFGPIFNTLLTAQTTILAASFLLSGNLTTATEEDMLLQIMHTLVRCSRQRNLVKGVTHMLLKTAEDQLAANKDREVPPGGVSKAVVEQLAIIVKDLAWEERDHLSFSSQYPNHIVVKENPESQLSQLLDSWANLALNEGDQGVQSNGGRGQEEGEGDKA</sequence>
<dbReference type="PANTHER" id="PTHR47256">
    <property type="entry name" value="ZN(II)2CYS6 TRANSCRIPTION FACTOR (EUROFUNG)-RELATED"/>
    <property type="match status" value="1"/>
</dbReference>
<dbReference type="STRING" id="1182544.W9VSK0"/>
<dbReference type="SUPFAM" id="SSF57701">
    <property type="entry name" value="Zn2/Cys6 DNA-binding domain"/>
    <property type="match status" value="1"/>
</dbReference>
<keyword evidence="5" id="KW-0539">Nucleus</keyword>
<feature type="compositionally biased region" description="Low complexity" evidence="6">
    <location>
        <begin position="1"/>
        <end position="13"/>
    </location>
</feature>
<dbReference type="HOGENOM" id="CLU_007003_8_2_1"/>
<dbReference type="SMART" id="SM00066">
    <property type="entry name" value="GAL4"/>
    <property type="match status" value="1"/>
</dbReference>
<dbReference type="PROSITE" id="PS50048">
    <property type="entry name" value="ZN2_CY6_FUNGAL_2"/>
    <property type="match status" value="1"/>
</dbReference>
<dbReference type="CDD" id="cd00067">
    <property type="entry name" value="GAL4"/>
    <property type="match status" value="1"/>
</dbReference>
<proteinExistence type="predicted"/>
<evidence type="ECO:0000313" key="8">
    <source>
        <dbReference type="EMBL" id="EXJ58538.1"/>
    </source>
</evidence>
<dbReference type="GO" id="GO:0003677">
    <property type="term" value="F:DNA binding"/>
    <property type="evidence" value="ECO:0007669"/>
    <property type="project" value="UniProtKB-KW"/>
</dbReference>
<dbReference type="OrthoDB" id="2593732at2759"/>
<evidence type="ECO:0000259" key="7">
    <source>
        <dbReference type="PROSITE" id="PS50048"/>
    </source>
</evidence>
<dbReference type="PANTHER" id="PTHR47256:SF1">
    <property type="entry name" value="ZN(II)2CYS6 TRANSCRIPTION FACTOR (EUROFUNG)"/>
    <property type="match status" value="1"/>
</dbReference>